<evidence type="ECO:0000313" key="2">
    <source>
        <dbReference type="EMBL" id="MCL9683491.1"/>
    </source>
</evidence>
<feature type="signal peptide" evidence="1">
    <location>
        <begin position="1"/>
        <end position="22"/>
    </location>
</feature>
<feature type="chain" id="PRO_5040801687" evidence="1">
    <location>
        <begin position="23"/>
        <end position="108"/>
    </location>
</feature>
<accession>A0A9X2CZA0</accession>
<dbReference type="Proteomes" id="UP001139721">
    <property type="component" value="Unassembled WGS sequence"/>
</dbReference>
<evidence type="ECO:0000313" key="3">
    <source>
        <dbReference type="Proteomes" id="UP001139721"/>
    </source>
</evidence>
<protein>
    <submittedName>
        <fullName evidence="2">Neurogenic locus notch</fullName>
    </submittedName>
</protein>
<evidence type="ECO:0000256" key="1">
    <source>
        <dbReference type="SAM" id="SignalP"/>
    </source>
</evidence>
<dbReference type="AlphaFoldDB" id="A0A9X2CZA0"/>
<dbReference type="RefSeq" id="WP_250420998.1">
    <property type="nucleotide sequence ID" value="NZ_JAJKBJ010000004.1"/>
</dbReference>
<comment type="caution">
    <text evidence="2">The sequence shown here is derived from an EMBL/GenBank/DDBJ whole genome shotgun (WGS) entry which is preliminary data.</text>
</comment>
<organism evidence="2 3">
    <name type="scientific">Legionella maioricensis</name>
    <dbReference type="NCBI Taxonomy" id="2896528"/>
    <lineage>
        <taxon>Bacteria</taxon>
        <taxon>Pseudomonadati</taxon>
        <taxon>Pseudomonadota</taxon>
        <taxon>Gammaproteobacteria</taxon>
        <taxon>Legionellales</taxon>
        <taxon>Legionellaceae</taxon>
        <taxon>Legionella</taxon>
    </lineage>
</organism>
<dbReference type="EMBL" id="JAJKBJ010000004">
    <property type="protein sequence ID" value="MCL9683491.1"/>
    <property type="molecule type" value="Genomic_DNA"/>
</dbReference>
<gene>
    <name evidence="2" type="ORF">LOX96_05260</name>
</gene>
<sequence length="108" mass="11688">MPSFKTLFLTGTLSLFISPVFADGCCNQMGGVNYCDSSAGRLVCNNGFYSACYCTRHAIMDLQLLKGCCLWHGGVLPTFDTSGLVVCNDGSLSEECSLQKPQEKIATW</sequence>
<keyword evidence="3" id="KW-1185">Reference proteome</keyword>
<name>A0A9X2CZA0_9GAMM</name>
<keyword evidence="1" id="KW-0732">Signal</keyword>
<proteinExistence type="predicted"/>
<reference evidence="2" key="1">
    <citation type="submission" date="2021-11" db="EMBL/GenBank/DDBJ databases">
        <title>Legionella maioricencis sp. nov., a new species isolated from hot water samples in Mallorca.</title>
        <authorList>
            <person name="Crespi S."/>
            <person name="Drasar V."/>
            <person name="Salva-Serra F."/>
            <person name="Jaen-Luchoro D."/>
            <person name="Pineiro-Iglesias B."/>
            <person name="Aliaga F."/>
            <person name="Fernandez-Juarez V."/>
            <person name="Coll G."/>
            <person name="Moore E.R.B."/>
            <person name="Bennasar-Figueras A."/>
        </authorList>
    </citation>
    <scope>NUCLEOTIDE SEQUENCE</scope>
    <source>
        <strain evidence="2">HCPI-6</strain>
    </source>
</reference>